<sequence>MSFCAVSALQTIFRRRRAGNPRSASPDGYTFNFLTIHGSFHSHRSLDAAVIGLASSSVTPSKLNGIKSLAMTDKEFKRVQQLHYGWYIQAVSALLGAMGKELYMKMDRNNRRAFVACLDNIDKEHDLQSGAQCLVKAFDKKLVKSYPYALHRPYYDFVGDDLKRSKNSKKKKLIRKAVKDFARSRAAKLLKLNFTKKAQLLRNPSGQTKPIVSRARKRGTRGYSKRILKANQPSKVLEKRRGWKAKVRRSSTVKETIEEAKRLDRMDSPYRPVNMQTVPSLISKEKTPVKVLTDFLGSVWRVTTNKSSVDRMKLHNSYTRLQLLQNKVMEMKREGQFKHRMLDMVVGKNNPLRRRKSFTERFRDLVPDKVVDESVYGLVDSVSRHTNDVNSQFLSPRILPLLPDKYSASKKLLSPDLFPFYKDDTGNSVLPIPEVLEKSGLNPKDRDSILELVMDVAGVNDVVENSLDLLKNMKTVGLDKDLMKITSAIDAAFDDIKNSLVVEQRRELAGRQFSFLNRDQLNRLYGKEGILNTTLAELPFDLDEYGAMSHEEREESLRNTVRLLAEDPKSLHRRYKRTIKIQFFRHTTLAPYAFAPTILTLNVLGPVTLSPSLFSPNIVSPLLLSPPVISPQVGNPLILSPYVLGPNVLSAAVMNAYVLSPYVLSPNVINPYVLSPLILSPFVLCPDVVSPTVLSGVVLSPSVLSPSVFTESALSLNILSPTVLS</sequence>
<protein>
    <submittedName>
        <fullName evidence="1">Uncharacterized protein</fullName>
    </submittedName>
</protein>
<dbReference type="Pfam" id="PF04870">
    <property type="entry name" value="Moulting_cycle"/>
    <property type="match status" value="1"/>
</dbReference>
<dbReference type="EMBL" id="KE124828">
    <property type="protein sequence ID" value="EPB77765.1"/>
    <property type="molecule type" value="Genomic_DNA"/>
</dbReference>
<evidence type="ECO:0000313" key="1">
    <source>
        <dbReference type="EMBL" id="EPB77765.1"/>
    </source>
</evidence>
<keyword evidence="2" id="KW-1185">Reference proteome</keyword>
<dbReference type="Proteomes" id="UP000054495">
    <property type="component" value="Unassembled WGS sequence"/>
</dbReference>
<name>A0A0D6M0H7_9BILA</name>
<gene>
    <name evidence="1" type="ORF">ANCCEY_03118</name>
</gene>
<accession>A0A0D6M0H7</accession>
<dbReference type="PANTHER" id="PTHR21523:SF46">
    <property type="entry name" value="MLT-TEN (MLT-10) RELATED"/>
    <property type="match status" value="1"/>
</dbReference>
<organism evidence="1 2">
    <name type="scientific">Ancylostoma ceylanicum</name>
    <dbReference type="NCBI Taxonomy" id="53326"/>
    <lineage>
        <taxon>Eukaryota</taxon>
        <taxon>Metazoa</taxon>
        <taxon>Ecdysozoa</taxon>
        <taxon>Nematoda</taxon>
        <taxon>Chromadorea</taxon>
        <taxon>Rhabditida</taxon>
        <taxon>Rhabditina</taxon>
        <taxon>Rhabditomorpha</taxon>
        <taxon>Strongyloidea</taxon>
        <taxon>Ancylostomatidae</taxon>
        <taxon>Ancylostomatinae</taxon>
        <taxon>Ancylostoma</taxon>
    </lineage>
</organism>
<proteinExistence type="predicted"/>
<dbReference type="AlphaFoldDB" id="A0A0D6M0H7"/>
<dbReference type="PANTHER" id="PTHR21523">
    <property type="match status" value="1"/>
</dbReference>
<dbReference type="InterPro" id="IPR006954">
    <property type="entry name" value="Mlt-10-like"/>
</dbReference>
<evidence type="ECO:0000313" key="2">
    <source>
        <dbReference type="Proteomes" id="UP000054495"/>
    </source>
</evidence>
<reference evidence="1 2" key="1">
    <citation type="submission" date="2013-05" db="EMBL/GenBank/DDBJ databases">
        <title>Draft genome of the parasitic nematode Anyclostoma ceylanicum.</title>
        <authorList>
            <person name="Mitreva M."/>
        </authorList>
    </citation>
    <scope>NUCLEOTIDE SEQUENCE [LARGE SCALE GENOMIC DNA]</scope>
</reference>